<dbReference type="Proteomes" id="UP001626550">
    <property type="component" value="Unassembled WGS sequence"/>
</dbReference>
<sequence>MGNSGSTCENDVSFDRNDIILSTDVVDRINSSQIQARVSKTQQDAVSKSTDLVKEEPTSTFRRELDAIQEDYNHRINQLEHKVHTYLN</sequence>
<organism evidence="1 2">
    <name type="scientific">Cichlidogyrus casuarinus</name>
    <dbReference type="NCBI Taxonomy" id="1844966"/>
    <lineage>
        <taxon>Eukaryota</taxon>
        <taxon>Metazoa</taxon>
        <taxon>Spiralia</taxon>
        <taxon>Lophotrochozoa</taxon>
        <taxon>Platyhelminthes</taxon>
        <taxon>Monogenea</taxon>
        <taxon>Monopisthocotylea</taxon>
        <taxon>Dactylogyridea</taxon>
        <taxon>Ancyrocephalidae</taxon>
        <taxon>Cichlidogyrus</taxon>
    </lineage>
</organism>
<dbReference type="EMBL" id="JBJKFK010001849">
    <property type="protein sequence ID" value="KAL3312117.1"/>
    <property type="molecule type" value="Genomic_DNA"/>
</dbReference>
<accession>A0ABD2PZ61</accession>
<protein>
    <submittedName>
        <fullName evidence="1">Uncharacterized protein</fullName>
    </submittedName>
</protein>
<keyword evidence="2" id="KW-1185">Reference proteome</keyword>
<evidence type="ECO:0000313" key="2">
    <source>
        <dbReference type="Proteomes" id="UP001626550"/>
    </source>
</evidence>
<gene>
    <name evidence="1" type="ORF">Ciccas_009299</name>
</gene>
<comment type="caution">
    <text evidence="1">The sequence shown here is derived from an EMBL/GenBank/DDBJ whole genome shotgun (WGS) entry which is preliminary data.</text>
</comment>
<name>A0ABD2PZ61_9PLAT</name>
<proteinExistence type="predicted"/>
<dbReference type="AlphaFoldDB" id="A0ABD2PZ61"/>
<reference evidence="1 2" key="1">
    <citation type="submission" date="2024-11" db="EMBL/GenBank/DDBJ databases">
        <title>Adaptive evolution of stress response genes in parasites aligns with host niche diversity.</title>
        <authorList>
            <person name="Hahn C."/>
            <person name="Resl P."/>
        </authorList>
    </citation>
    <scope>NUCLEOTIDE SEQUENCE [LARGE SCALE GENOMIC DNA]</scope>
    <source>
        <strain evidence="1">EGGRZ-B1_66</strain>
        <tissue evidence="1">Body</tissue>
    </source>
</reference>
<evidence type="ECO:0000313" key="1">
    <source>
        <dbReference type="EMBL" id="KAL3312117.1"/>
    </source>
</evidence>